<evidence type="ECO:0000313" key="7">
    <source>
        <dbReference type="EMBL" id="MBB4967204.1"/>
    </source>
</evidence>
<evidence type="ECO:0000256" key="1">
    <source>
        <dbReference type="ARBA" id="ARBA00004141"/>
    </source>
</evidence>
<evidence type="ECO:0000256" key="6">
    <source>
        <dbReference type="SAM" id="Phobius"/>
    </source>
</evidence>
<dbReference type="InterPro" id="IPR038330">
    <property type="entry name" value="TspO/MBR-related_sf"/>
</dbReference>
<evidence type="ECO:0000256" key="4">
    <source>
        <dbReference type="ARBA" id="ARBA00022989"/>
    </source>
</evidence>
<dbReference type="FunFam" id="1.20.1260.100:FF:000001">
    <property type="entry name" value="translocator protein 2"/>
    <property type="match status" value="1"/>
</dbReference>
<keyword evidence="4 6" id="KW-1133">Transmembrane helix</keyword>
<dbReference type="PIRSF" id="PIRSF005859">
    <property type="entry name" value="PBR"/>
    <property type="match status" value="1"/>
</dbReference>
<reference evidence="7 8" key="1">
    <citation type="submission" date="2020-08" db="EMBL/GenBank/DDBJ databases">
        <title>Sequencing the genomes of 1000 actinobacteria strains.</title>
        <authorList>
            <person name="Klenk H.-P."/>
        </authorList>
    </citation>
    <scope>NUCLEOTIDE SEQUENCE [LARGE SCALE GENOMIC DNA]</scope>
    <source>
        <strain evidence="7 8">DSM 45084</strain>
    </source>
</reference>
<dbReference type="GO" id="GO:0016020">
    <property type="term" value="C:membrane"/>
    <property type="evidence" value="ECO:0007669"/>
    <property type="project" value="UniProtKB-SubCell"/>
</dbReference>
<dbReference type="AlphaFoldDB" id="A0A7W7WX93"/>
<keyword evidence="3 6" id="KW-0812">Transmembrane</keyword>
<feature type="transmembrane region" description="Helical" evidence="6">
    <location>
        <begin position="132"/>
        <end position="155"/>
    </location>
</feature>
<dbReference type="GO" id="GO:0033013">
    <property type="term" value="P:tetrapyrrole metabolic process"/>
    <property type="evidence" value="ECO:0007669"/>
    <property type="project" value="UniProtKB-ARBA"/>
</dbReference>
<accession>A0A7W7WX93</accession>
<dbReference type="PANTHER" id="PTHR10057">
    <property type="entry name" value="PERIPHERAL-TYPE BENZODIAZEPINE RECEPTOR"/>
    <property type="match status" value="1"/>
</dbReference>
<protein>
    <submittedName>
        <fullName evidence="7">Tryptophan-rich sensory protein</fullName>
    </submittedName>
</protein>
<evidence type="ECO:0000256" key="2">
    <source>
        <dbReference type="ARBA" id="ARBA00007524"/>
    </source>
</evidence>
<keyword evidence="8" id="KW-1185">Reference proteome</keyword>
<dbReference type="Pfam" id="PF03073">
    <property type="entry name" value="TspO_MBR"/>
    <property type="match status" value="1"/>
</dbReference>
<dbReference type="Gene3D" id="1.20.1260.100">
    <property type="entry name" value="TspO/MBR protein"/>
    <property type="match status" value="1"/>
</dbReference>
<name>A0A7W7WX93_9PSEU</name>
<evidence type="ECO:0000256" key="3">
    <source>
        <dbReference type="ARBA" id="ARBA00022692"/>
    </source>
</evidence>
<keyword evidence="5 6" id="KW-0472">Membrane</keyword>
<comment type="similarity">
    <text evidence="2">Belongs to the TspO/BZRP family.</text>
</comment>
<organism evidence="7 8">
    <name type="scientific">Saccharothrix violaceirubra</name>
    <dbReference type="NCBI Taxonomy" id="413306"/>
    <lineage>
        <taxon>Bacteria</taxon>
        <taxon>Bacillati</taxon>
        <taxon>Actinomycetota</taxon>
        <taxon>Actinomycetes</taxon>
        <taxon>Pseudonocardiales</taxon>
        <taxon>Pseudonocardiaceae</taxon>
        <taxon>Saccharothrix</taxon>
    </lineage>
</organism>
<feature type="transmembrane region" description="Helical" evidence="6">
    <location>
        <begin position="81"/>
        <end position="98"/>
    </location>
</feature>
<comment type="subcellular location">
    <subcellularLocation>
        <location evidence="1">Membrane</location>
        <topology evidence="1">Multi-pass membrane protein</topology>
    </subcellularLocation>
</comment>
<evidence type="ECO:0000256" key="5">
    <source>
        <dbReference type="ARBA" id="ARBA00023136"/>
    </source>
</evidence>
<feature type="transmembrane region" description="Helical" evidence="6">
    <location>
        <begin position="104"/>
        <end position="125"/>
    </location>
</feature>
<dbReference type="CDD" id="cd15904">
    <property type="entry name" value="TSPO_MBR"/>
    <property type="match status" value="1"/>
</dbReference>
<sequence length="156" mass="16791">MIGQRSRPVLGLVAFAAAVGVTALIGALAATSAGERYESLTLPDFAPPAWLFGPVWTVLYVLIALSGWLVWQRHGLVWEHVVYGVQLVLNAAWTPLFFGAGKLGFAFVDIVALLVVIALLLALFVRRHLVAGLLLVPYLLWVGFATMLNATIVVLA</sequence>
<gene>
    <name evidence="7" type="ORF">F4559_004563</name>
</gene>
<dbReference type="EMBL" id="JACHJS010000001">
    <property type="protein sequence ID" value="MBB4967204.1"/>
    <property type="molecule type" value="Genomic_DNA"/>
</dbReference>
<feature type="transmembrane region" description="Helical" evidence="6">
    <location>
        <begin position="49"/>
        <end position="69"/>
    </location>
</feature>
<comment type="caution">
    <text evidence="7">The sequence shown here is derived from an EMBL/GenBank/DDBJ whole genome shotgun (WGS) entry which is preliminary data.</text>
</comment>
<proteinExistence type="inferred from homology"/>
<dbReference type="PANTHER" id="PTHR10057:SF0">
    <property type="entry name" value="TRANSLOCATOR PROTEIN"/>
    <property type="match status" value="1"/>
</dbReference>
<evidence type="ECO:0000313" key="8">
    <source>
        <dbReference type="Proteomes" id="UP000542674"/>
    </source>
</evidence>
<dbReference type="InterPro" id="IPR004307">
    <property type="entry name" value="TspO_MBR"/>
</dbReference>
<dbReference type="Proteomes" id="UP000542674">
    <property type="component" value="Unassembled WGS sequence"/>
</dbReference>